<dbReference type="EMBL" id="QMDH01000015">
    <property type="protein sequence ID" value="RAZ68024.1"/>
    <property type="molecule type" value="Genomic_DNA"/>
</dbReference>
<feature type="chain" id="PRO_5016267900" evidence="1">
    <location>
        <begin position="19"/>
        <end position="132"/>
    </location>
</feature>
<reference evidence="2 3" key="1">
    <citation type="submission" date="2018-06" db="EMBL/GenBank/DDBJ databases">
        <title>ACT-28, a chromosomally-encoded AmpC with carbapenemase activity from Enterobacter kobei.</title>
        <authorList>
            <person name="Jousset A.B."/>
            <person name="Oueslati S."/>
            <person name="Bernabeu S."/>
            <person name="Takissian J."/>
            <person name="Creton E."/>
            <person name="Vogel A."/>
            <person name="Cotellon G."/>
            <person name="Bonnin R.A."/>
            <person name="Dortet L."/>
            <person name="Naas T."/>
        </authorList>
    </citation>
    <scope>NUCLEOTIDE SEQUENCE [LARGE SCALE GENOMIC DNA]</scope>
    <source>
        <strain evidence="2 3">99B3</strain>
    </source>
</reference>
<organism evidence="2 3">
    <name type="scientific">Enterobacter cloacae</name>
    <dbReference type="NCBI Taxonomy" id="550"/>
    <lineage>
        <taxon>Bacteria</taxon>
        <taxon>Pseudomonadati</taxon>
        <taxon>Pseudomonadota</taxon>
        <taxon>Gammaproteobacteria</taxon>
        <taxon>Enterobacterales</taxon>
        <taxon>Enterobacteriaceae</taxon>
        <taxon>Enterobacter</taxon>
        <taxon>Enterobacter cloacae complex</taxon>
    </lineage>
</organism>
<evidence type="ECO:0000313" key="2">
    <source>
        <dbReference type="EMBL" id="RAZ68024.1"/>
    </source>
</evidence>
<evidence type="ECO:0000256" key="1">
    <source>
        <dbReference type="SAM" id="SignalP"/>
    </source>
</evidence>
<dbReference type="AlphaFoldDB" id="A0A330GJM0"/>
<proteinExistence type="predicted"/>
<sequence>MKKMVALILILLSGNALAGQEASARAYAETVTTYMNIWIKKNYPDNPVLSTPDQFIASGINWYQAGVKLRHLDDNAKNVRESLKRKSSLSGITETCTDSTIDNTASLGSIVATKAIIKACINTAMDGYDNGE</sequence>
<feature type="signal peptide" evidence="1">
    <location>
        <begin position="1"/>
        <end position="18"/>
    </location>
</feature>
<comment type="caution">
    <text evidence="2">The sequence shown here is derived from an EMBL/GenBank/DDBJ whole genome shotgun (WGS) entry which is preliminary data.</text>
</comment>
<protein>
    <submittedName>
        <fullName evidence="2">Uncharacterized protein</fullName>
    </submittedName>
</protein>
<accession>A0A330GJM0</accession>
<dbReference type="RefSeq" id="WP_111995323.1">
    <property type="nucleotide sequence ID" value="NZ_CABMNQ010000015.1"/>
</dbReference>
<keyword evidence="1" id="KW-0732">Signal</keyword>
<name>A0A330GJM0_ENTCL</name>
<gene>
    <name evidence="2" type="ORF">DP202_09590</name>
</gene>
<evidence type="ECO:0000313" key="3">
    <source>
        <dbReference type="Proteomes" id="UP000251576"/>
    </source>
</evidence>
<dbReference type="Proteomes" id="UP000251576">
    <property type="component" value="Unassembled WGS sequence"/>
</dbReference>